<dbReference type="InterPro" id="IPR036386">
    <property type="entry name" value="HscB_C_sf"/>
</dbReference>
<feature type="domain" description="J" evidence="7">
    <location>
        <begin position="95"/>
        <end position="169"/>
    </location>
</feature>
<dbReference type="FunFam" id="1.20.1280.20:FF:000002">
    <property type="entry name" value="HscB mitochondrial iron-sulfur cluster co-chaperone"/>
    <property type="match status" value="1"/>
</dbReference>
<protein>
    <submittedName>
        <fullName evidence="9">Iron-sulfur cluster co-chaperone protein HscB isoform X2</fullName>
    </submittedName>
</protein>
<dbReference type="PANTHER" id="PTHR14021:SF15">
    <property type="entry name" value="IRON-SULFUR CLUSTER CO-CHAPERONE PROTEIN HSCB"/>
    <property type="match status" value="1"/>
</dbReference>
<evidence type="ECO:0000259" key="7">
    <source>
        <dbReference type="PROSITE" id="PS50076"/>
    </source>
</evidence>
<evidence type="ECO:0000256" key="1">
    <source>
        <dbReference type="ARBA" id="ARBA00004173"/>
    </source>
</evidence>
<dbReference type="PROSITE" id="PS51257">
    <property type="entry name" value="PROKAR_LIPOPROTEIN"/>
    <property type="match status" value="1"/>
</dbReference>
<dbReference type="NCBIfam" id="TIGR00714">
    <property type="entry name" value="hscB"/>
    <property type="match status" value="1"/>
</dbReference>
<dbReference type="InterPro" id="IPR004640">
    <property type="entry name" value="HscB"/>
</dbReference>
<dbReference type="GO" id="GO:0044571">
    <property type="term" value="P:[2Fe-2S] cluster assembly"/>
    <property type="evidence" value="ECO:0007669"/>
    <property type="project" value="InterPro"/>
</dbReference>
<keyword evidence="5" id="KW-0496">Mitochondrion</keyword>
<dbReference type="Pfam" id="PF07743">
    <property type="entry name" value="HSCB_C"/>
    <property type="match status" value="1"/>
</dbReference>
<dbReference type="GO" id="GO:0001671">
    <property type="term" value="F:ATPase activator activity"/>
    <property type="evidence" value="ECO:0007669"/>
    <property type="project" value="InterPro"/>
</dbReference>
<name>A0AAJ7TVM4_PETMA</name>
<evidence type="ECO:0000256" key="3">
    <source>
        <dbReference type="ARBA" id="ARBA00010476"/>
    </source>
</evidence>
<dbReference type="RefSeq" id="XP_032823457.1">
    <property type="nucleotide sequence ID" value="XM_032967566.1"/>
</dbReference>
<gene>
    <name evidence="9" type="primary">HSCB</name>
</gene>
<dbReference type="GO" id="GO:0051087">
    <property type="term" value="F:protein-folding chaperone binding"/>
    <property type="evidence" value="ECO:0007669"/>
    <property type="project" value="InterPro"/>
</dbReference>
<organism evidence="8 9">
    <name type="scientific">Petromyzon marinus</name>
    <name type="common">Sea lamprey</name>
    <dbReference type="NCBI Taxonomy" id="7757"/>
    <lineage>
        <taxon>Eukaryota</taxon>
        <taxon>Metazoa</taxon>
        <taxon>Chordata</taxon>
        <taxon>Craniata</taxon>
        <taxon>Vertebrata</taxon>
        <taxon>Cyclostomata</taxon>
        <taxon>Hyperoartia</taxon>
        <taxon>Petromyzontiformes</taxon>
        <taxon>Petromyzontidae</taxon>
        <taxon>Petromyzon</taxon>
    </lineage>
</organism>
<keyword evidence="8" id="KW-1185">Reference proteome</keyword>
<proteinExistence type="inferred from homology"/>
<keyword evidence="6" id="KW-0143">Chaperone</keyword>
<dbReference type="SMART" id="SM00271">
    <property type="entry name" value="DnaJ"/>
    <property type="match status" value="1"/>
</dbReference>
<dbReference type="PROSITE" id="PS50076">
    <property type="entry name" value="DNAJ_2"/>
    <property type="match status" value="1"/>
</dbReference>
<dbReference type="InterPro" id="IPR009073">
    <property type="entry name" value="HscB_oligo_C"/>
</dbReference>
<dbReference type="GO" id="GO:0005739">
    <property type="term" value="C:mitochondrion"/>
    <property type="evidence" value="ECO:0007669"/>
    <property type="project" value="UniProtKB-SubCell"/>
</dbReference>
<accession>A0AAJ7TVM4</accession>
<evidence type="ECO:0000256" key="2">
    <source>
        <dbReference type="ARBA" id="ARBA00004496"/>
    </source>
</evidence>
<reference evidence="9" key="1">
    <citation type="submission" date="2025-08" db="UniProtKB">
        <authorList>
            <consortium name="RefSeq"/>
        </authorList>
    </citation>
    <scope>IDENTIFICATION</scope>
    <source>
        <tissue evidence="9">Sperm</tissue>
    </source>
</reference>
<dbReference type="SUPFAM" id="SSF47144">
    <property type="entry name" value="HSC20 (HSCB), C-terminal oligomerisation domain"/>
    <property type="match status" value="1"/>
</dbReference>
<dbReference type="PANTHER" id="PTHR14021">
    <property type="entry name" value="IRON-SULFUR CLUSTER CO-CHAPERONE PROTEIN HSCB"/>
    <property type="match status" value="1"/>
</dbReference>
<dbReference type="Gene3D" id="1.10.287.110">
    <property type="entry name" value="DnaJ domain"/>
    <property type="match status" value="1"/>
</dbReference>
<dbReference type="Gene3D" id="1.20.1280.20">
    <property type="entry name" value="HscB, C-terminal domain"/>
    <property type="match status" value="1"/>
</dbReference>
<dbReference type="SUPFAM" id="SSF46565">
    <property type="entry name" value="Chaperone J-domain"/>
    <property type="match status" value="1"/>
</dbReference>
<dbReference type="InterPro" id="IPR001623">
    <property type="entry name" value="DnaJ_domain"/>
</dbReference>
<dbReference type="CDD" id="cd06257">
    <property type="entry name" value="DnaJ"/>
    <property type="match status" value="1"/>
</dbReference>
<comment type="subcellular location">
    <subcellularLocation>
        <location evidence="2">Cytoplasm</location>
    </subcellularLocation>
    <subcellularLocation>
        <location evidence="1">Mitochondrion</location>
    </subcellularLocation>
</comment>
<dbReference type="GeneID" id="116950108"/>
<evidence type="ECO:0000256" key="5">
    <source>
        <dbReference type="ARBA" id="ARBA00023128"/>
    </source>
</evidence>
<evidence type="ECO:0000256" key="6">
    <source>
        <dbReference type="ARBA" id="ARBA00023186"/>
    </source>
</evidence>
<keyword evidence="4" id="KW-0963">Cytoplasm</keyword>
<evidence type="ECO:0000313" key="9">
    <source>
        <dbReference type="RefSeq" id="XP_032823457.1"/>
    </source>
</evidence>
<dbReference type="InterPro" id="IPR036869">
    <property type="entry name" value="J_dom_sf"/>
</dbReference>
<dbReference type="Proteomes" id="UP001318040">
    <property type="component" value="Chromosome 38"/>
</dbReference>
<dbReference type="GO" id="GO:0051259">
    <property type="term" value="P:protein complex oligomerization"/>
    <property type="evidence" value="ECO:0007669"/>
    <property type="project" value="InterPro"/>
</dbReference>
<sequence length="258" mass="28866">MARGALRARTSTCPPPPHPSSVIFASCISTSTASPSARPRLCPSPVRRLCGASQVGEPGEEAAPRCWGCRSDVGADSVFFCSRCHSVLPPRPGASLFQLLGCNESFSVNLQKLQQAYLALQRQLHPDNFSQKSQRELDLSQQQSALVNKAYNTLLKPLPRGVYLLERHGLSLEDTTEDMDPEFLMEIMEINEDLEDADSLQEIEDISRCNLEKLQELTQEVMQAFDAGNFLLARLLLTKMNYFTNIDEKVKEKRLQYS</sequence>
<comment type="similarity">
    <text evidence="3">Belongs to the HscB family.</text>
</comment>
<dbReference type="CTD" id="150274"/>
<evidence type="ECO:0000256" key="4">
    <source>
        <dbReference type="ARBA" id="ARBA00022490"/>
    </source>
</evidence>
<dbReference type="AlphaFoldDB" id="A0AAJ7TVM4"/>
<evidence type="ECO:0000313" key="8">
    <source>
        <dbReference type="Proteomes" id="UP001318040"/>
    </source>
</evidence>